<feature type="signal peptide" evidence="3">
    <location>
        <begin position="1"/>
        <end position="20"/>
    </location>
</feature>
<feature type="compositionally biased region" description="Polar residues" evidence="1">
    <location>
        <begin position="231"/>
        <end position="249"/>
    </location>
</feature>
<dbReference type="eggNOG" id="ENOG502S194">
    <property type="taxonomic scope" value="Eukaryota"/>
</dbReference>
<feature type="chain" id="PRO_5043466961" evidence="3">
    <location>
        <begin position="21"/>
        <end position="522"/>
    </location>
</feature>
<dbReference type="Proteomes" id="UP000015103">
    <property type="component" value="Unassembled WGS sequence"/>
</dbReference>
<evidence type="ECO:0000256" key="3">
    <source>
        <dbReference type="SAM" id="SignalP"/>
    </source>
</evidence>
<evidence type="ECO:0000313" key="4">
    <source>
        <dbReference type="EnsemblMetazoa" id="RPRC001076-PA"/>
    </source>
</evidence>
<keyword evidence="2" id="KW-0812">Transmembrane</keyword>
<keyword evidence="5" id="KW-1185">Reference proteome</keyword>
<dbReference type="EnsemblMetazoa" id="RPRC001076-RA">
    <property type="protein sequence ID" value="RPRC001076-PA"/>
    <property type="gene ID" value="RPRC001076"/>
</dbReference>
<dbReference type="HOGENOM" id="CLU_522080_0_0_1"/>
<dbReference type="EMBL" id="ACPB03019112">
    <property type="status" value="NOT_ANNOTATED_CDS"/>
    <property type="molecule type" value="Genomic_DNA"/>
</dbReference>
<accession>T1HAM1</accession>
<feature type="compositionally biased region" description="Polar residues" evidence="1">
    <location>
        <begin position="267"/>
        <end position="284"/>
    </location>
</feature>
<reference evidence="4" key="1">
    <citation type="submission" date="2015-05" db="UniProtKB">
        <authorList>
            <consortium name="EnsemblMetazoa"/>
        </authorList>
    </citation>
    <scope>IDENTIFICATION</scope>
</reference>
<feature type="compositionally biased region" description="Basic residues" evidence="1">
    <location>
        <begin position="324"/>
        <end position="335"/>
    </location>
</feature>
<protein>
    <submittedName>
        <fullName evidence="4">Uncharacterized protein</fullName>
    </submittedName>
</protein>
<feature type="transmembrane region" description="Helical" evidence="2">
    <location>
        <begin position="473"/>
        <end position="495"/>
    </location>
</feature>
<keyword evidence="3" id="KW-0732">Signal</keyword>
<dbReference type="VEuPathDB" id="VectorBase:RPRC001076"/>
<dbReference type="STRING" id="13249.T1HAM1"/>
<evidence type="ECO:0000256" key="2">
    <source>
        <dbReference type="SAM" id="Phobius"/>
    </source>
</evidence>
<dbReference type="AlphaFoldDB" id="T1HAM1"/>
<evidence type="ECO:0000313" key="5">
    <source>
        <dbReference type="Proteomes" id="UP000015103"/>
    </source>
</evidence>
<proteinExistence type="predicted"/>
<sequence length="522" mass="59136">MLVIIIFYLTYSLQWICCSSLQFPDGQSVKHDVDNNSSPKAHYEKVNLISIVNNTRSNLHSFRSLDKGQKAREIVEITSADPTTDSTLIVPNYPIDCVNERECELMTSIAGVETTPMPTFKPYSQEELSLYLKNYVSSNGKLPEDAIIKGEQPSNKLANLYMEEPFNVLEGAGKDEGKSQSSKSWQLMQAQTHKHPYDDRTGWVSLEPVPWSASQVQKWEPNNRPQVPHWSESNNQQHQTSWNRPNSWQDRPWNKKPTYEYKPSPKPTNWNDYPTTSSHWNSGNPDIITDSGPSHFPLPEPTKKPSWYDRPQSGYNNDREDHPNHHHHHDNRHPPTHPSEGDGRWVLLSSTKGYSVPHRSRAYQRALFINAKTPPDQTSTPSLKSHRSVRLTVLPALNGTTNTTTSHGGMLEVEKTFQTVDEAQREHAAKMMHLEAMNQGKVAQPAEVKRIGTTTLKIYPVKADASLQAKSNAMLAAVGAGMIPATMAMLVPMVLGRRRRSLPQQDQHFYYFNPVANYALIE</sequence>
<organism evidence="4 5">
    <name type="scientific">Rhodnius prolixus</name>
    <name type="common">Triatomid bug</name>
    <dbReference type="NCBI Taxonomy" id="13249"/>
    <lineage>
        <taxon>Eukaryota</taxon>
        <taxon>Metazoa</taxon>
        <taxon>Ecdysozoa</taxon>
        <taxon>Arthropoda</taxon>
        <taxon>Hexapoda</taxon>
        <taxon>Insecta</taxon>
        <taxon>Pterygota</taxon>
        <taxon>Neoptera</taxon>
        <taxon>Paraneoptera</taxon>
        <taxon>Hemiptera</taxon>
        <taxon>Heteroptera</taxon>
        <taxon>Panheteroptera</taxon>
        <taxon>Cimicomorpha</taxon>
        <taxon>Reduviidae</taxon>
        <taxon>Triatominae</taxon>
        <taxon>Rhodnius</taxon>
    </lineage>
</organism>
<evidence type="ECO:0000256" key="1">
    <source>
        <dbReference type="SAM" id="MobiDB-lite"/>
    </source>
</evidence>
<dbReference type="OMA" id="VKQHKHP"/>
<name>T1HAM1_RHOPR</name>
<feature type="region of interest" description="Disordered" evidence="1">
    <location>
        <begin position="214"/>
        <end position="345"/>
    </location>
</feature>
<feature type="region of interest" description="Disordered" evidence="1">
    <location>
        <begin position="171"/>
        <end position="193"/>
    </location>
</feature>
<keyword evidence="2" id="KW-1133">Transmembrane helix</keyword>
<dbReference type="InParanoid" id="T1HAM1"/>
<feature type="compositionally biased region" description="Polar residues" evidence="1">
    <location>
        <begin position="179"/>
        <end position="191"/>
    </location>
</feature>
<keyword evidence="2" id="KW-0472">Membrane</keyword>